<name>A0A8D0NBA7_PIG</name>
<keyword evidence="3" id="KW-0175">Coiled coil</keyword>
<evidence type="ECO:0000256" key="1">
    <source>
        <dbReference type="ARBA" id="ARBA00008631"/>
    </source>
</evidence>
<comment type="similarity">
    <text evidence="1">Belongs to the RRM HNRPC family. RALY subfamily.</text>
</comment>
<dbReference type="InterPro" id="IPR012677">
    <property type="entry name" value="Nucleotide-bd_a/b_plait_sf"/>
</dbReference>
<dbReference type="Ensembl" id="ENSSSCT00015037006.1">
    <property type="protein sequence ID" value="ENSSSCP00015014716.1"/>
    <property type="gene ID" value="ENSSSCG00015026391.1"/>
</dbReference>
<dbReference type="GO" id="GO:0003723">
    <property type="term" value="F:RNA binding"/>
    <property type="evidence" value="ECO:0007669"/>
    <property type="project" value="UniProtKB-UniRule"/>
</dbReference>
<organism evidence="6 7">
    <name type="scientific">Sus scrofa</name>
    <name type="common">Pig</name>
    <dbReference type="NCBI Taxonomy" id="9823"/>
    <lineage>
        <taxon>Eukaryota</taxon>
        <taxon>Metazoa</taxon>
        <taxon>Chordata</taxon>
        <taxon>Craniata</taxon>
        <taxon>Vertebrata</taxon>
        <taxon>Euteleostomi</taxon>
        <taxon>Mammalia</taxon>
        <taxon>Eutheria</taxon>
        <taxon>Laurasiatheria</taxon>
        <taxon>Artiodactyla</taxon>
        <taxon>Suina</taxon>
        <taxon>Suidae</taxon>
        <taxon>Sus</taxon>
    </lineage>
</organism>
<dbReference type="PANTHER" id="PTHR13968">
    <property type="entry name" value="HETEROGENEOUS NUCLEAR RIBONUCLEOPROTEIN"/>
    <property type="match status" value="1"/>
</dbReference>
<dbReference type="Ensembl" id="ENSSSCT00065031964.1">
    <property type="protein sequence ID" value="ENSSSCP00065013082.1"/>
    <property type="gene ID" value="ENSSSCG00065024018.1"/>
</dbReference>
<evidence type="ECO:0000259" key="5">
    <source>
        <dbReference type="PROSITE" id="PS50102"/>
    </source>
</evidence>
<dbReference type="FunFam" id="3.30.70.330:FF:000019">
    <property type="entry name" value="heterogeneous nuclear ribonucleoproteins C1/C2 isoform X1"/>
    <property type="match status" value="1"/>
</dbReference>
<dbReference type="Proteomes" id="UP000694725">
    <property type="component" value="Unplaced"/>
</dbReference>
<keyword evidence="2 4" id="KW-0694">RNA-binding</keyword>
<proteinExistence type="inferred from homology"/>
<gene>
    <name evidence="6" type="primary">RALYL</name>
</gene>
<sequence>MTGKTQTSNVTNKNDPKSINSRVFIGNLNTAIVKKVDIEAIFSKYGKIVGCSVHKGYAFVQYMSERHARAAVAGENARIIAGQPLVPGPMAVATEALHKCLQRAQLLRFSEKDKYLNKSICISKELSLIIQEEKLVHEIRFY</sequence>
<evidence type="ECO:0000256" key="4">
    <source>
        <dbReference type="PROSITE-ProRule" id="PRU00176"/>
    </source>
</evidence>
<dbReference type="Pfam" id="PF00076">
    <property type="entry name" value="RRM_1"/>
    <property type="match status" value="1"/>
</dbReference>
<evidence type="ECO:0000313" key="6">
    <source>
        <dbReference type="Ensembl" id="ENSSSCP00015014716.1"/>
    </source>
</evidence>
<evidence type="ECO:0000313" key="7">
    <source>
        <dbReference type="Proteomes" id="UP000694726"/>
    </source>
</evidence>
<dbReference type="SMART" id="SM00360">
    <property type="entry name" value="RRM"/>
    <property type="match status" value="1"/>
</dbReference>
<dbReference type="InterPro" id="IPR035979">
    <property type="entry name" value="RBD_domain_sf"/>
</dbReference>
<dbReference type="Proteomes" id="UP000694727">
    <property type="component" value="Unplaced"/>
</dbReference>
<dbReference type="Proteomes" id="UP000694726">
    <property type="component" value="Unplaced"/>
</dbReference>
<protein>
    <submittedName>
        <fullName evidence="6">RALY RNA binding protein like</fullName>
    </submittedName>
</protein>
<accession>A0A8D0NBA7</accession>
<dbReference type="Gene3D" id="3.30.70.330">
    <property type="match status" value="1"/>
</dbReference>
<dbReference type="InterPro" id="IPR000504">
    <property type="entry name" value="RRM_dom"/>
</dbReference>
<dbReference type="InterPro" id="IPR051186">
    <property type="entry name" value="RRM_HNRPC/RALY_subfam"/>
</dbReference>
<evidence type="ECO:0000256" key="2">
    <source>
        <dbReference type="ARBA" id="ARBA00022884"/>
    </source>
</evidence>
<feature type="domain" description="RRM" evidence="5">
    <location>
        <begin position="21"/>
        <end position="85"/>
    </location>
</feature>
<evidence type="ECO:0000256" key="3">
    <source>
        <dbReference type="ARBA" id="ARBA00023054"/>
    </source>
</evidence>
<dbReference type="AlphaFoldDB" id="A0A8D0NBA7"/>
<dbReference type="PANTHER" id="PTHR13968:SF21">
    <property type="entry name" value="RNA-BINDING RALY-LIKE PROTEIN"/>
    <property type="match status" value="1"/>
</dbReference>
<reference evidence="6" key="1">
    <citation type="submission" date="2025-05" db="UniProtKB">
        <authorList>
            <consortium name="Ensembl"/>
        </authorList>
    </citation>
    <scope>IDENTIFICATION</scope>
</reference>
<dbReference type="SUPFAM" id="SSF54928">
    <property type="entry name" value="RNA-binding domain, RBD"/>
    <property type="match status" value="1"/>
</dbReference>
<dbReference type="PROSITE" id="PS50102">
    <property type="entry name" value="RRM"/>
    <property type="match status" value="1"/>
</dbReference>
<dbReference type="Ensembl" id="ENSSSCT00025078845.1">
    <property type="protein sequence ID" value="ENSSSCP00025034230.1"/>
    <property type="gene ID" value="ENSSSCG00025056032.1"/>
</dbReference>